<evidence type="ECO:0000313" key="1">
    <source>
        <dbReference type="Proteomes" id="UP000095286"/>
    </source>
</evidence>
<dbReference type="Proteomes" id="UP000095286">
    <property type="component" value="Unplaced"/>
</dbReference>
<reference evidence="2" key="1">
    <citation type="submission" date="2016-11" db="UniProtKB">
        <authorList>
            <consortium name="WormBaseParasite"/>
        </authorList>
    </citation>
    <scope>IDENTIFICATION</scope>
    <source>
        <strain evidence="2">KR3021</strain>
    </source>
</reference>
<name>A0AC35U206_9BILA</name>
<proteinExistence type="predicted"/>
<evidence type="ECO:0000313" key="2">
    <source>
        <dbReference type="WBParaSite" id="RSKR_0000682200.1"/>
    </source>
</evidence>
<sequence>MRSNRAVPTTRTFDTVYADNFLDLRETFDTVEEHDIFIGENLDRTRFFVARICRINYHEGQNTDRVFMEGVVTLETVLDHEAHAKLEHMFKRNSHLYAILKKKADLKLIKMQPFAPTLPLEIKTLIEIRHIETLWRNQINRYKPGRFNDVYLMNTVDGDVPNTFSYDEHINKEFKAGSKKNLQFKHFDGCRNCSAKTVYDGCEVVMKWFMEQHPDFQKADLNTGKLIFECNDTCSCFVKTKKHCANRVSCFPRSDKTAIVFRTPDTGFGLATGHALKKGAFFSEYVGKIEKITSKNIGVDSDNSYTYELDHAYTHYEATKKRPGKFMLNAKYHGNISRFANHSCNPNLRAVSIFGGIVHNNFHKIFFAAKKDIEAYEELTIRYFTEPADPKECHLCHCKEQNCIKYLPIMDGKYIK</sequence>
<protein>
    <submittedName>
        <fullName evidence="2">SET domain-containing protein</fullName>
    </submittedName>
</protein>
<accession>A0AC35U206</accession>
<dbReference type="WBParaSite" id="RSKR_0000682200.1">
    <property type="protein sequence ID" value="RSKR_0000682200.1"/>
    <property type="gene ID" value="RSKR_0000682200"/>
</dbReference>
<organism evidence="1 2">
    <name type="scientific">Rhabditophanes sp. KR3021</name>
    <dbReference type="NCBI Taxonomy" id="114890"/>
    <lineage>
        <taxon>Eukaryota</taxon>
        <taxon>Metazoa</taxon>
        <taxon>Ecdysozoa</taxon>
        <taxon>Nematoda</taxon>
        <taxon>Chromadorea</taxon>
        <taxon>Rhabditida</taxon>
        <taxon>Tylenchina</taxon>
        <taxon>Panagrolaimomorpha</taxon>
        <taxon>Strongyloidoidea</taxon>
        <taxon>Alloionematidae</taxon>
        <taxon>Rhabditophanes</taxon>
    </lineage>
</organism>